<dbReference type="Proteomes" id="UP000239907">
    <property type="component" value="Unassembled WGS sequence"/>
</dbReference>
<evidence type="ECO:0008006" key="5">
    <source>
        <dbReference type="Google" id="ProtNLM"/>
    </source>
</evidence>
<keyword evidence="4" id="KW-1185">Reference proteome</keyword>
<dbReference type="InterPro" id="IPR014001">
    <property type="entry name" value="Helicase_ATP-bd"/>
</dbReference>
<dbReference type="GO" id="GO:0005829">
    <property type="term" value="C:cytosol"/>
    <property type="evidence" value="ECO:0007669"/>
    <property type="project" value="TreeGrafter"/>
</dbReference>
<feature type="domain" description="Helicase C-terminal" evidence="2">
    <location>
        <begin position="314"/>
        <end position="454"/>
    </location>
</feature>
<evidence type="ECO:0000259" key="2">
    <source>
        <dbReference type="PROSITE" id="PS51194"/>
    </source>
</evidence>
<dbReference type="Pfam" id="PF04851">
    <property type="entry name" value="ResIII"/>
    <property type="match status" value="1"/>
</dbReference>
<dbReference type="Gene3D" id="3.40.50.300">
    <property type="entry name" value="P-loop containing nucleotide triphosphate hydrolases"/>
    <property type="match status" value="2"/>
</dbReference>
<evidence type="ECO:0000313" key="3">
    <source>
        <dbReference type="EMBL" id="PQJ30040.1"/>
    </source>
</evidence>
<dbReference type="OrthoDB" id="176198at2"/>
<evidence type="ECO:0000313" key="4">
    <source>
        <dbReference type="Proteomes" id="UP000239907"/>
    </source>
</evidence>
<dbReference type="GO" id="GO:0005524">
    <property type="term" value="F:ATP binding"/>
    <property type="evidence" value="ECO:0007669"/>
    <property type="project" value="InterPro"/>
</dbReference>
<dbReference type="PANTHER" id="PTHR47396">
    <property type="entry name" value="TYPE I RESTRICTION ENZYME ECOKI R PROTEIN"/>
    <property type="match status" value="1"/>
</dbReference>
<proteinExistence type="predicted"/>
<protein>
    <recommendedName>
        <fullName evidence="5">Restriction endonuclease subunit R</fullName>
    </recommendedName>
</protein>
<dbReference type="AlphaFoldDB" id="A0A2S7U659"/>
<gene>
    <name evidence="3" type="ORF">BSZ32_17165</name>
</gene>
<dbReference type="PROSITE" id="PS51192">
    <property type="entry name" value="HELICASE_ATP_BIND_1"/>
    <property type="match status" value="1"/>
</dbReference>
<dbReference type="PROSITE" id="PS51194">
    <property type="entry name" value="HELICASE_CTER"/>
    <property type="match status" value="1"/>
</dbReference>
<feature type="domain" description="Helicase ATP-binding" evidence="1">
    <location>
        <begin position="85"/>
        <end position="241"/>
    </location>
</feature>
<dbReference type="InterPro" id="IPR001650">
    <property type="entry name" value="Helicase_C-like"/>
</dbReference>
<dbReference type="InterPro" id="IPR006935">
    <property type="entry name" value="Helicase/UvrB_N"/>
</dbReference>
<dbReference type="PANTHER" id="PTHR47396:SF1">
    <property type="entry name" value="ATP-DEPENDENT HELICASE IRC3-RELATED"/>
    <property type="match status" value="1"/>
</dbReference>
<dbReference type="SMART" id="SM00490">
    <property type="entry name" value="HELICc"/>
    <property type="match status" value="1"/>
</dbReference>
<dbReference type="GO" id="GO:0003677">
    <property type="term" value="F:DNA binding"/>
    <property type="evidence" value="ECO:0007669"/>
    <property type="project" value="InterPro"/>
</dbReference>
<dbReference type="InterPro" id="IPR050742">
    <property type="entry name" value="Helicase_Restrict-Modif_Enz"/>
</dbReference>
<dbReference type="CDD" id="cd18032">
    <property type="entry name" value="DEXHc_RE_I_III_res"/>
    <property type="match status" value="1"/>
</dbReference>
<dbReference type="InterPro" id="IPR027417">
    <property type="entry name" value="P-loop_NTPase"/>
</dbReference>
<accession>A0A2S7U659</accession>
<organism evidence="3 4">
    <name type="scientific">Rubritalea profundi</name>
    <dbReference type="NCBI Taxonomy" id="1658618"/>
    <lineage>
        <taxon>Bacteria</taxon>
        <taxon>Pseudomonadati</taxon>
        <taxon>Verrucomicrobiota</taxon>
        <taxon>Verrucomicrobiia</taxon>
        <taxon>Verrucomicrobiales</taxon>
        <taxon>Rubritaleaceae</taxon>
        <taxon>Rubritalea</taxon>
    </lineage>
</organism>
<dbReference type="CDD" id="cd18799">
    <property type="entry name" value="SF2_C_EcoAI-like"/>
    <property type="match status" value="1"/>
</dbReference>
<sequence length="803" mass="91688">MTSGLEWTVKLPKPELPDLFRRCEAQFESYWEAASFSSYSEGDFEYLVKSTKSERYTPSEGINLTPFELRPHEHQKIVLSELHEAREDREHFRNLVVAATGTGKTMIAAFDYKRLPLQLGKRPKLLFLAHRKEILRQARDSFRHVLSDGNFGDELYGGKVPENYDHLFCSVSSFNSRQLTSRFSEDRWDIVILDEAHHGKAASYKEILTKLSPKILLGLTATPERTDGSSIAEDFDTPLASEIRLPDALEQKLLCPFHYYAVSDHTVDFSRLSWRQGKYDSAELSKIITGNRARIELIIKKIVEYFPAPLDPNDFDREQVKAIGFCVSQEHAHELANEFNSANIPAIALDANTPAEVRDNARHRLTNGEINFIFTVDLFNEGIDIPAVNGILFLRPTESHVIYQQQLGRGLRNYDDKDQLIVLDFVGAAHKNFRFDLRLKSLLPGKRHNLQKEITQGFPHLPAGCYISFEKTAKETILNNIRQTYKNIDNRIIDAFSAYSTPPSFTEFIQATKESPAELLTKRSWSSWKELAKLTTVPFYEGKSPELNSLARASMTNDPEYLNFLIRLIEADETSLKQLLIGSKYTASAYYLLWNKKGADLGFKSYLQAFKQLRSNLRYSSDLLEILGYARTQQLPTKLEKPPETHRLRLHANYTMREVTAAFGRADVVTSGPTGTGVVHIEDSKTYLHFVTFEKNEKLFSESTMYRDYLSSRTTLHWESQSSTSQHSPTGQNYIHQKRRGYTILVLARIRKTEGKLTSPFTFLGSTQFISAHGDRPISIIYELDCPVSHNFFHEAKIATGLS</sequence>
<dbReference type="InterPro" id="IPR021835">
    <property type="entry name" value="DUF3427"/>
</dbReference>
<dbReference type="Pfam" id="PF00271">
    <property type="entry name" value="Helicase_C"/>
    <property type="match status" value="1"/>
</dbReference>
<dbReference type="GO" id="GO:0016787">
    <property type="term" value="F:hydrolase activity"/>
    <property type="evidence" value="ECO:0007669"/>
    <property type="project" value="InterPro"/>
</dbReference>
<dbReference type="SUPFAM" id="SSF52540">
    <property type="entry name" value="P-loop containing nucleoside triphosphate hydrolases"/>
    <property type="match status" value="1"/>
</dbReference>
<comment type="caution">
    <text evidence="3">The sequence shown here is derived from an EMBL/GenBank/DDBJ whole genome shotgun (WGS) entry which is preliminary data.</text>
</comment>
<dbReference type="SMART" id="SM00487">
    <property type="entry name" value="DEXDc"/>
    <property type="match status" value="1"/>
</dbReference>
<evidence type="ECO:0000259" key="1">
    <source>
        <dbReference type="PROSITE" id="PS51192"/>
    </source>
</evidence>
<dbReference type="EMBL" id="MQWA01000001">
    <property type="protein sequence ID" value="PQJ30040.1"/>
    <property type="molecule type" value="Genomic_DNA"/>
</dbReference>
<name>A0A2S7U659_9BACT</name>
<reference evidence="3 4" key="1">
    <citation type="submission" date="2016-12" db="EMBL/GenBank/DDBJ databases">
        <title>Study of bacterial adaptation to deep sea.</title>
        <authorList>
            <person name="Song J."/>
            <person name="Yoshizawa S."/>
            <person name="Kogure K."/>
        </authorList>
    </citation>
    <scope>NUCLEOTIDE SEQUENCE [LARGE SCALE GENOMIC DNA]</scope>
    <source>
        <strain evidence="3 4">SAORIC-165</strain>
    </source>
</reference>
<dbReference type="Pfam" id="PF11907">
    <property type="entry name" value="DUF3427"/>
    <property type="match status" value="1"/>
</dbReference>